<dbReference type="FunFam" id="3.40.640.10:FF:000024">
    <property type="entry name" value="Kynurenine--oxoglutarate transaminase 3"/>
    <property type="match status" value="1"/>
</dbReference>
<evidence type="ECO:0000256" key="5">
    <source>
        <dbReference type="ARBA" id="ARBA00022898"/>
    </source>
</evidence>
<dbReference type="GO" id="GO:0030170">
    <property type="term" value="F:pyridoxal phosphate binding"/>
    <property type="evidence" value="ECO:0007669"/>
    <property type="project" value="InterPro"/>
</dbReference>
<proteinExistence type="inferred from homology"/>
<dbReference type="InterPro" id="IPR015422">
    <property type="entry name" value="PyrdxlP-dep_Trfase_small"/>
</dbReference>
<dbReference type="InterPro" id="IPR035427">
    <property type="entry name" value="Tim10-like_dom_sf"/>
</dbReference>
<dbReference type="AlphaFoldDB" id="A0A2A6D0P9"/>
<dbReference type="EnsemblMetazoa" id="PPA27289.1">
    <property type="protein sequence ID" value="PPA27289.1"/>
    <property type="gene ID" value="WBGene00116843"/>
</dbReference>
<feature type="domain" description="Tim10-like" evidence="8">
    <location>
        <begin position="500"/>
        <end position="555"/>
    </location>
</feature>
<accession>A0A2A6D0P9</accession>
<dbReference type="Pfam" id="PF00155">
    <property type="entry name" value="Aminotran_1_2"/>
    <property type="match status" value="1"/>
</dbReference>
<dbReference type="GO" id="GO:0005739">
    <property type="term" value="C:mitochondrion"/>
    <property type="evidence" value="ECO:0000318"/>
    <property type="project" value="GO_Central"/>
</dbReference>
<comment type="cofactor">
    <cofactor evidence="1">
        <name>pyridoxal 5'-phosphate</name>
        <dbReference type="ChEBI" id="CHEBI:597326"/>
    </cofactor>
</comment>
<organism evidence="9 10">
    <name type="scientific">Pristionchus pacificus</name>
    <name type="common">Parasitic nematode worm</name>
    <dbReference type="NCBI Taxonomy" id="54126"/>
    <lineage>
        <taxon>Eukaryota</taxon>
        <taxon>Metazoa</taxon>
        <taxon>Ecdysozoa</taxon>
        <taxon>Nematoda</taxon>
        <taxon>Chromadorea</taxon>
        <taxon>Rhabditida</taxon>
        <taxon>Rhabditina</taxon>
        <taxon>Diplogasteromorpha</taxon>
        <taxon>Diplogasteroidea</taxon>
        <taxon>Neodiplogasteridae</taxon>
        <taxon>Pristionchus</taxon>
    </lineage>
</organism>
<name>A0A2A6D0P9_PRIPA</name>
<sequence length="592" mass="66573">MTVLRIGRRLVSTMVKRSPAERVQSTTPSIWVEFTTLAAECKAVNLGQGFPDTPMPKFVAEKLKEVASHPERTDMHQYTRGYGNPKLVSVLGKLYSKLYGIPIDANNQIIVTVGAYLSLYYAFLGWIDHGDEVIIMEPAYDCYSPQVKLAGGKAVPVVMPLKERATSSADYRLDVDAIRKAITSKTKMLVLNNPHNPTGKLFSRAELEAVAAIANEHDLIVIADEVYEWHVYEGKEMIRFASLPGMFDRTISIGSAGKAFSVTGWKLGWAIGPDHLLAPMKAVHQNCVFTCSTPTQHAVAEAMEDELKIMEEQPEKSYLMKGLSSELVSKRDRLAAMVREAGMTPIVPESGYFMMAGFKGYHGPFETDSSPDPLDFRFVRWLCREKKLATIPPSAFYSPQFKKANEEMVRLCFFKSDDTLSKAELRFEMDTDLKTFRDFLMQYNVVTEACFGSCVNDMTTRTVSEKEEKCSTNCLDKFLKMTQRLSLRFQKVRMNTDITTLRDFLMRYNVLTEACFGSCVSDLTTRSVSGDEELCTKKCFDKMLNMTQRLSLKFQDHMMAKHATPSVPAVEQPVESTPVVVNPVDPVESVDK</sequence>
<evidence type="ECO:0000313" key="9">
    <source>
        <dbReference type="EnsemblMetazoa" id="PPA27289.1"/>
    </source>
</evidence>
<dbReference type="Gene3D" id="1.10.287.810">
    <property type="entry name" value="Mitochondrial import inner membrane translocase subunit tim13 like domains"/>
    <property type="match status" value="2"/>
</dbReference>
<keyword evidence="4" id="KW-0808">Transferase</keyword>
<feature type="domain" description="Tim10-like" evidence="8">
    <location>
        <begin position="434"/>
        <end position="491"/>
    </location>
</feature>
<dbReference type="InterPro" id="IPR004217">
    <property type="entry name" value="Tim10-like"/>
</dbReference>
<evidence type="ECO:0000256" key="4">
    <source>
        <dbReference type="ARBA" id="ARBA00022679"/>
    </source>
</evidence>
<reference evidence="9" key="2">
    <citation type="submission" date="2022-06" db="UniProtKB">
        <authorList>
            <consortium name="EnsemblMetazoa"/>
        </authorList>
    </citation>
    <scope>IDENTIFICATION</scope>
    <source>
        <strain evidence="9">PS312</strain>
    </source>
</reference>
<comment type="similarity">
    <text evidence="2">Belongs to the class-I pyridoxal-phosphate-dependent aminotransferase family.</text>
</comment>
<evidence type="ECO:0000259" key="7">
    <source>
        <dbReference type="Pfam" id="PF00155"/>
    </source>
</evidence>
<dbReference type="SUPFAM" id="SSF144122">
    <property type="entry name" value="Tim10-like"/>
    <property type="match status" value="2"/>
</dbReference>
<evidence type="ECO:0000256" key="3">
    <source>
        <dbReference type="ARBA" id="ARBA00022576"/>
    </source>
</evidence>
<dbReference type="InterPro" id="IPR051326">
    <property type="entry name" value="Kynurenine-oxoglutarate_AT"/>
</dbReference>
<evidence type="ECO:0000313" key="10">
    <source>
        <dbReference type="Proteomes" id="UP000005239"/>
    </source>
</evidence>
<gene>
    <name evidence="9" type="primary">WBGene00116843</name>
</gene>
<evidence type="ECO:0000259" key="8">
    <source>
        <dbReference type="Pfam" id="PF02953"/>
    </source>
</evidence>
<dbReference type="GO" id="GO:0016212">
    <property type="term" value="F:kynurenine-oxoglutarate transaminase activity"/>
    <property type="evidence" value="ECO:0000318"/>
    <property type="project" value="GO_Central"/>
</dbReference>
<dbReference type="InterPro" id="IPR015421">
    <property type="entry name" value="PyrdxlP-dep_Trfase_major"/>
</dbReference>
<evidence type="ECO:0000256" key="6">
    <source>
        <dbReference type="ARBA" id="ARBA00024016"/>
    </source>
</evidence>
<comment type="pathway">
    <text evidence="6">Amino-acid degradation; L-kynurenine degradation; kynurenate from L-kynurenine: step 1/2.</text>
</comment>
<evidence type="ECO:0000256" key="2">
    <source>
        <dbReference type="ARBA" id="ARBA00007441"/>
    </source>
</evidence>
<feature type="domain" description="Aminotransferase class I/classII large" evidence="7">
    <location>
        <begin position="44"/>
        <end position="419"/>
    </location>
</feature>
<dbReference type="Gene3D" id="3.40.640.10">
    <property type="entry name" value="Type I PLP-dependent aspartate aminotransferase-like (Major domain)"/>
    <property type="match status" value="1"/>
</dbReference>
<dbReference type="InterPro" id="IPR015424">
    <property type="entry name" value="PyrdxlP-dep_Trfase"/>
</dbReference>
<dbReference type="Pfam" id="PF02953">
    <property type="entry name" value="zf-Tim10_DDP"/>
    <property type="match status" value="2"/>
</dbReference>
<dbReference type="CDD" id="cd00609">
    <property type="entry name" value="AAT_like"/>
    <property type="match status" value="1"/>
</dbReference>
<evidence type="ECO:0000256" key="1">
    <source>
        <dbReference type="ARBA" id="ARBA00001933"/>
    </source>
</evidence>
<dbReference type="SUPFAM" id="SSF53383">
    <property type="entry name" value="PLP-dependent transferases"/>
    <property type="match status" value="1"/>
</dbReference>
<dbReference type="PANTHER" id="PTHR43807:SF20">
    <property type="entry name" value="FI04487P"/>
    <property type="match status" value="1"/>
</dbReference>
<dbReference type="Proteomes" id="UP000005239">
    <property type="component" value="Unassembled WGS sequence"/>
</dbReference>
<protein>
    <submittedName>
        <fullName evidence="9">Cysteine-S-conjugate beta-lyase 2</fullName>
    </submittedName>
</protein>
<keyword evidence="10" id="KW-1185">Reference proteome</keyword>
<dbReference type="InterPro" id="IPR004839">
    <property type="entry name" value="Aminotransferase_I/II_large"/>
</dbReference>
<dbReference type="GO" id="GO:0097053">
    <property type="term" value="P:L-kynurenine catabolic process"/>
    <property type="evidence" value="ECO:0007669"/>
    <property type="project" value="UniProtKB-UniPathway"/>
</dbReference>
<accession>A0A8R1UGD7</accession>
<dbReference type="Gene3D" id="3.90.1150.10">
    <property type="entry name" value="Aspartate Aminotransferase, domain 1"/>
    <property type="match status" value="1"/>
</dbReference>
<keyword evidence="5" id="KW-0663">Pyridoxal phosphate</keyword>
<keyword evidence="3" id="KW-0032">Aminotransferase</keyword>
<dbReference type="PANTHER" id="PTHR43807">
    <property type="entry name" value="FI04487P"/>
    <property type="match status" value="1"/>
</dbReference>
<dbReference type="GO" id="GO:0005737">
    <property type="term" value="C:cytoplasm"/>
    <property type="evidence" value="ECO:0000318"/>
    <property type="project" value="GO_Central"/>
</dbReference>
<reference evidence="10" key="1">
    <citation type="journal article" date="2008" name="Nat. Genet.">
        <title>The Pristionchus pacificus genome provides a unique perspective on nematode lifestyle and parasitism.</title>
        <authorList>
            <person name="Dieterich C."/>
            <person name="Clifton S.W."/>
            <person name="Schuster L.N."/>
            <person name="Chinwalla A."/>
            <person name="Delehaunty K."/>
            <person name="Dinkelacker I."/>
            <person name="Fulton L."/>
            <person name="Fulton R."/>
            <person name="Godfrey J."/>
            <person name="Minx P."/>
            <person name="Mitreva M."/>
            <person name="Roeseler W."/>
            <person name="Tian H."/>
            <person name="Witte H."/>
            <person name="Yang S.P."/>
            <person name="Wilson R.K."/>
            <person name="Sommer R.J."/>
        </authorList>
    </citation>
    <scope>NUCLEOTIDE SEQUENCE [LARGE SCALE GENOMIC DNA]</scope>
    <source>
        <strain evidence="10">PS312</strain>
    </source>
</reference>